<evidence type="ECO:0000313" key="5">
    <source>
        <dbReference type="Proteomes" id="UP000092462"/>
    </source>
</evidence>
<evidence type="ECO:0008006" key="6">
    <source>
        <dbReference type="Google" id="ProtNLM"/>
    </source>
</evidence>
<dbReference type="EnsemblMetazoa" id="PPAI004769-RA">
    <property type="protein sequence ID" value="PPAI004769-PA"/>
    <property type="gene ID" value="PPAI004769"/>
</dbReference>
<comment type="similarity">
    <text evidence="1">Belongs to the UDP-glycosyltransferase family.</text>
</comment>
<organism evidence="4 5">
    <name type="scientific">Phlebotomus papatasi</name>
    <name type="common">Sandfly</name>
    <dbReference type="NCBI Taxonomy" id="29031"/>
    <lineage>
        <taxon>Eukaryota</taxon>
        <taxon>Metazoa</taxon>
        <taxon>Ecdysozoa</taxon>
        <taxon>Arthropoda</taxon>
        <taxon>Hexapoda</taxon>
        <taxon>Insecta</taxon>
        <taxon>Pterygota</taxon>
        <taxon>Neoptera</taxon>
        <taxon>Endopterygota</taxon>
        <taxon>Diptera</taxon>
        <taxon>Nematocera</taxon>
        <taxon>Psychodoidea</taxon>
        <taxon>Psychodidae</taxon>
        <taxon>Phlebotomus</taxon>
        <taxon>Phlebotomus</taxon>
    </lineage>
</organism>
<dbReference type="SUPFAM" id="SSF53756">
    <property type="entry name" value="UDP-Glycosyltransferase/glycogen phosphorylase"/>
    <property type="match status" value="1"/>
</dbReference>
<dbReference type="Pfam" id="PF00201">
    <property type="entry name" value="UDPGT"/>
    <property type="match status" value="1"/>
</dbReference>
<evidence type="ECO:0000256" key="3">
    <source>
        <dbReference type="ARBA" id="ARBA00022679"/>
    </source>
</evidence>
<reference evidence="4" key="1">
    <citation type="submission" date="2022-08" db="UniProtKB">
        <authorList>
            <consortium name="EnsemblMetazoa"/>
        </authorList>
    </citation>
    <scope>IDENTIFICATION</scope>
    <source>
        <strain evidence="4">Israel</strain>
    </source>
</reference>
<sequence length="519" mass="58356">MKINFFGSLCTILFCLGNAHGYNILGVFHTGGKSHYIVGSALMKGLAEAGHNVTIVAPFKHPNPPSNMREVVITTYPYIDVSKSFLQEEPKSFLEQVHEFIDVVINMTNLILTDPAVVDLMHKREKYDVIIQEIFLAEALLGFGKHFNAPIIGFSTFGASKWSTDLNGSPSPPSYVPNVQLSFSDRMTFVERLINVVVTAAEGVYFGYYFHGKQVELYNKYFPDPKPSLEELKSTHMSLVFLNSHFSLNYPRPYLPNMIEIGGFHVNKKANPLPKDLQDFLDSAPNGVIYFSLGSNLKSTDLPNEKRDALLKVFGKLPVKVMWKWEDDNLPNQPNNVLVRKWFPQDDILAHPNVVMFITHGGLLSVMESIYHGVPVLGIPIFADQHMNIGRAQKAGYGLTVTYTNLTEESISWAINEMLSNDRYANQAKAVSSRFRDQPEDPMSRATYWVEYVARHGGAKHLVSGGQELNFIQYHNLDVFALLFAIPILLILGIRCLLMKICCSRNKSKSAQKSSKKTN</sequence>
<keyword evidence="2" id="KW-0328">Glycosyltransferase</keyword>
<accession>A0A1B0DAR4</accession>
<keyword evidence="5" id="KW-1185">Reference proteome</keyword>
<dbReference type="Proteomes" id="UP000092462">
    <property type="component" value="Unassembled WGS sequence"/>
</dbReference>
<name>A0A1B0DAR4_PHLPP</name>
<dbReference type="VEuPathDB" id="VectorBase:PPAI004769"/>
<dbReference type="EMBL" id="AJVK01013380">
    <property type="status" value="NOT_ANNOTATED_CDS"/>
    <property type="molecule type" value="Genomic_DNA"/>
</dbReference>
<proteinExistence type="inferred from homology"/>
<dbReference type="PANTHER" id="PTHR48043">
    <property type="entry name" value="EG:EG0003.4 PROTEIN-RELATED"/>
    <property type="match status" value="1"/>
</dbReference>
<dbReference type="FunFam" id="3.40.50.2000:FF:000050">
    <property type="entry name" value="UDP-glucuronosyltransferase"/>
    <property type="match status" value="1"/>
</dbReference>
<protein>
    <recommendedName>
        <fullName evidence="6">UDP-glucuronosyltransferase</fullName>
    </recommendedName>
</protein>
<evidence type="ECO:0000256" key="1">
    <source>
        <dbReference type="ARBA" id="ARBA00009995"/>
    </source>
</evidence>
<evidence type="ECO:0000313" key="4">
    <source>
        <dbReference type="EnsemblMetazoa" id="PPAI004769-PA"/>
    </source>
</evidence>
<dbReference type="InterPro" id="IPR002213">
    <property type="entry name" value="UDP_glucos_trans"/>
</dbReference>
<dbReference type="GO" id="GO:0008194">
    <property type="term" value="F:UDP-glycosyltransferase activity"/>
    <property type="evidence" value="ECO:0007669"/>
    <property type="project" value="InterPro"/>
</dbReference>
<keyword evidence="3" id="KW-0808">Transferase</keyword>
<dbReference type="AlphaFoldDB" id="A0A1B0DAR4"/>
<evidence type="ECO:0000256" key="2">
    <source>
        <dbReference type="ARBA" id="ARBA00022676"/>
    </source>
</evidence>
<dbReference type="Gene3D" id="3.40.50.2000">
    <property type="entry name" value="Glycogen Phosphorylase B"/>
    <property type="match status" value="1"/>
</dbReference>
<dbReference type="CDD" id="cd03784">
    <property type="entry name" value="GT1_Gtf-like"/>
    <property type="match status" value="1"/>
</dbReference>
<dbReference type="PANTHER" id="PTHR48043:SF159">
    <property type="entry name" value="EG:EG0003.4 PROTEIN-RELATED"/>
    <property type="match status" value="1"/>
</dbReference>
<dbReference type="InterPro" id="IPR050271">
    <property type="entry name" value="UDP-glycosyltransferase"/>
</dbReference>
<dbReference type="VEuPathDB" id="VectorBase:PPAPM1_004106"/>